<comment type="catalytic activity">
    <reaction evidence="2">
        <text>a 3'-end 2',3'-cyclophospho-ribonucleotide-RNA + H2O = a 3'-end 2'-phospho-ribonucleotide-RNA + H(+)</text>
        <dbReference type="Rhea" id="RHEA:11828"/>
        <dbReference type="Rhea" id="RHEA-COMP:10464"/>
        <dbReference type="Rhea" id="RHEA-COMP:17353"/>
        <dbReference type="ChEBI" id="CHEBI:15377"/>
        <dbReference type="ChEBI" id="CHEBI:15378"/>
        <dbReference type="ChEBI" id="CHEBI:83064"/>
        <dbReference type="ChEBI" id="CHEBI:173113"/>
        <dbReference type="EC" id="3.1.4.58"/>
    </reaction>
</comment>
<keyword evidence="1 2" id="KW-0378">Hydrolase</keyword>
<feature type="short sequence motif" description="HXTX 2" evidence="2">
    <location>
        <begin position="136"/>
        <end position="139"/>
    </location>
</feature>
<dbReference type="EC" id="3.1.4.58" evidence="2"/>
<organism evidence="3 4">
    <name type="scientific">Micromonospora maritima</name>
    <dbReference type="NCBI Taxonomy" id="986711"/>
    <lineage>
        <taxon>Bacteria</taxon>
        <taxon>Bacillati</taxon>
        <taxon>Actinomycetota</taxon>
        <taxon>Actinomycetes</taxon>
        <taxon>Micromonosporales</taxon>
        <taxon>Micromonosporaceae</taxon>
        <taxon>Micromonospora</taxon>
    </lineage>
</organism>
<dbReference type="SUPFAM" id="SSF55144">
    <property type="entry name" value="LigT-like"/>
    <property type="match status" value="1"/>
</dbReference>
<dbReference type="Pfam" id="PF13563">
    <property type="entry name" value="2_5_RNA_ligase2"/>
    <property type="match status" value="1"/>
</dbReference>
<dbReference type="InterPro" id="IPR009097">
    <property type="entry name" value="Cyclic_Pdiesterase"/>
</dbReference>
<accession>A0ABW7ZEW4</accession>
<sequence length="192" mass="20909">MRLFAAVYPPPAAVADLVGRITRLRVGAASASGVDVRLADPDHLHLTLAFLGEVPDDRLVDVESALGLAAQAFRDGRSGSPLLRLGGGGSFGRGRSTVLWADVRGDVEALDVLARLIRDELREAGLPYDEKPFRAHLTIARPGDRIPPADVHADRETLHRYAGLEWPADKLTLVRSHLRTTPRHTPLTTWPL</sequence>
<evidence type="ECO:0000256" key="1">
    <source>
        <dbReference type="ARBA" id="ARBA00022801"/>
    </source>
</evidence>
<dbReference type="Proteomes" id="UP001612812">
    <property type="component" value="Unassembled WGS sequence"/>
</dbReference>
<comment type="similarity">
    <text evidence="2">Belongs to the 2H phosphoesterase superfamily. ThpR family.</text>
</comment>
<dbReference type="InterPro" id="IPR004175">
    <property type="entry name" value="RNA_CPDase"/>
</dbReference>
<evidence type="ECO:0000256" key="2">
    <source>
        <dbReference type="HAMAP-Rule" id="MF_01940"/>
    </source>
</evidence>
<dbReference type="Gene3D" id="3.90.1140.10">
    <property type="entry name" value="Cyclic phosphodiesterase"/>
    <property type="match status" value="1"/>
</dbReference>
<evidence type="ECO:0000313" key="4">
    <source>
        <dbReference type="Proteomes" id="UP001612812"/>
    </source>
</evidence>
<gene>
    <name evidence="3" type="primary">thpR</name>
    <name evidence="3" type="ORF">ACIBP4_03695</name>
</gene>
<reference evidence="3 4" key="1">
    <citation type="submission" date="2024-10" db="EMBL/GenBank/DDBJ databases">
        <title>The Natural Products Discovery Center: Release of the First 8490 Sequenced Strains for Exploring Actinobacteria Biosynthetic Diversity.</title>
        <authorList>
            <person name="Kalkreuter E."/>
            <person name="Kautsar S.A."/>
            <person name="Yang D."/>
            <person name="Bader C.D."/>
            <person name="Teijaro C.N."/>
            <person name="Fluegel L."/>
            <person name="Davis C.M."/>
            <person name="Simpson J.R."/>
            <person name="Lauterbach L."/>
            <person name="Steele A.D."/>
            <person name="Gui C."/>
            <person name="Meng S."/>
            <person name="Li G."/>
            <person name="Viehrig K."/>
            <person name="Ye F."/>
            <person name="Su P."/>
            <person name="Kiefer A.F."/>
            <person name="Nichols A."/>
            <person name="Cepeda A.J."/>
            <person name="Yan W."/>
            <person name="Fan B."/>
            <person name="Jiang Y."/>
            <person name="Adhikari A."/>
            <person name="Zheng C.-J."/>
            <person name="Schuster L."/>
            <person name="Cowan T.M."/>
            <person name="Smanski M.J."/>
            <person name="Chevrette M.G."/>
            <person name="De Carvalho L.P.S."/>
            <person name="Shen B."/>
        </authorList>
    </citation>
    <scope>NUCLEOTIDE SEQUENCE [LARGE SCALE GENOMIC DNA]</scope>
    <source>
        <strain evidence="3 4">NPDC049845</strain>
    </source>
</reference>
<name>A0ABW7ZEW4_9ACTN</name>
<feature type="short sequence motif" description="HXTX 1" evidence="2">
    <location>
        <begin position="45"/>
        <end position="48"/>
    </location>
</feature>
<comment type="caution">
    <text evidence="3">The sequence shown here is derived from an EMBL/GenBank/DDBJ whole genome shotgun (WGS) entry which is preliminary data.</text>
</comment>
<dbReference type="NCBIfam" id="TIGR02258">
    <property type="entry name" value="2_5_ligase"/>
    <property type="match status" value="1"/>
</dbReference>
<proteinExistence type="inferred from homology"/>
<dbReference type="PANTHER" id="PTHR35561">
    <property type="entry name" value="RNA 2',3'-CYCLIC PHOSPHODIESTERASE"/>
    <property type="match status" value="1"/>
</dbReference>
<evidence type="ECO:0000313" key="3">
    <source>
        <dbReference type="EMBL" id="MFI7261398.1"/>
    </source>
</evidence>
<feature type="active site" description="Proton donor" evidence="2">
    <location>
        <position position="45"/>
    </location>
</feature>
<dbReference type="EMBL" id="JBITLE010000001">
    <property type="protein sequence ID" value="MFI7261398.1"/>
    <property type="molecule type" value="Genomic_DNA"/>
</dbReference>
<feature type="active site" description="Proton acceptor" evidence="2">
    <location>
        <position position="136"/>
    </location>
</feature>
<keyword evidence="4" id="KW-1185">Reference proteome</keyword>
<protein>
    <recommendedName>
        <fullName evidence="2">RNA 2',3'-cyclic phosphodiesterase</fullName>
        <shortName evidence="2">RNA 2',3'-CPDase</shortName>
        <ecNumber evidence="2">3.1.4.58</ecNumber>
    </recommendedName>
</protein>
<dbReference type="PANTHER" id="PTHR35561:SF1">
    <property type="entry name" value="RNA 2',3'-CYCLIC PHOSPHODIESTERASE"/>
    <property type="match status" value="1"/>
</dbReference>
<dbReference type="RefSeq" id="WP_396754104.1">
    <property type="nucleotide sequence ID" value="NZ_JBITLA010000002.1"/>
</dbReference>
<dbReference type="HAMAP" id="MF_01940">
    <property type="entry name" value="RNA_CPDase"/>
    <property type="match status" value="1"/>
</dbReference>
<comment type="function">
    <text evidence="2">Hydrolyzes RNA 2',3'-cyclic phosphodiester to an RNA 2'-phosphomonoester.</text>
</comment>